<proteinExistence type="inferred from homology"/>
<dbReference type="AlphaFoldDB" id="A0AA37M3D3"/>
<dbReference type="InterPro" id="IPR029044">
    <property type="entry name" value="Nucleotide-diphossugar_trans"/>
</dbReference>
<feature type="region of interest" description="Disordered" evidence="4">
    <location>
        <begin position="1"/>
        <end position="24"/>
    </location>
</feature>
<dbReference type="EMBL" id="BPQJ01000004">
    <property type="protein sequence ID" value="GJD61000.1"/>
    <property type="molecule type" value="Genomic_DNA"/>
</dbReference>
<evidence type="ECO:0000256" key="1">
    <source>
        <dbReference type="ARBA" id="ARBA00006739"/>
    </source>
</evidence>
<evidence type="ECO:0000256" key="4">
    <source>
        <dbReference type="SAM" id="MobiDB-lite"/>
    </source>
</evidence>
<keyword evidence="3" id="KW-0808">Transferase</keyword>
<reference evidence="5" key="1">
    <citation type="journal article" date="2016" name="Front. Microbiol.">
        <title>Genome Sequence of the Piezophilic, Mesophilic Sulfate-Reducing Bacterium Desulfovibrio indicus J2T.</title>
        <authorList>
            <person name="Cao J."/>
            <person name="Maignien L."/>
            <person name="Shao Z."/>
            <person name="Alain K."/>
            <person name="Jebbar M."/>
        </authorList>
    </citation>
    <scope>NUCLEOTIDE SEQUENCE</scope>
    <source>
        <strain evidence="5">JCM 32048</strain>
    </source>
</reference>
<sequence>MTDAAPDAGVRQPSAETILPTSPPPASACRPIAAVGITVFRPDAAQIAALRARVEAEPRLTIVFDNGGLPAEDAAHLTARGARVLSAGRNIGVGGALDAIARAAAEAGAAQLLLLDQDAAFRPEQVSGLEAALARLRTASPPPAVVGPRPDAAPGRKAPAYPRRPGLPDDGSLVPVEFLATSGSLVDLEAYARIGPFRSDFFIDGVDLEWCFRAWARGYGCWMETGTALPHRVGAGVIRSRLLGIEMPRQPLFRMAAYLRNSVYAWRLPHVPRRWRWRQAAYLPLQALLYWADAGYRPGVLAQLAGAVVDGLRGRLGPPRGLP</sequence>
<evidence type="ECO:0000313" key="5">
    <source>
        <dbReference type="EMBL" id="GJD61000.1"/>
    </source>
</evidence>
<dbReference type="PANTHER" id="PTHR43179">
    <property type="entry name" value="RHAMNOSYLTRANSFERASE WBBL"/>
    <property type="match status" value="1"/>
</dbReference>
<dbReference type="Proteomes" id="UP001055286">
    <property type="component" value="Unassembled WGS sequence"/>
</dbReference>
<feature type="region of interest" description="Disordered" evidence="4">
    <location>
        <begin position="140"/>
        <end position="166"/>
    </location>
</feature>
<dbReference type="GO" id="GO:0016757">
    <property type="term" value="F:glycosyltransferase activity"/>
    <property type="evidence" value="ECO:0007669"/>
    <property type="project" value="UniProtKB-KW"/>
</dbReference>
<comment type="caution">
    <text evidence="5">The sequence shown here is derived from an EMBL/GenBank/DDBJ whole genome shotgun (WGS) entry which is preliminary data.</text>
</comment>
<keyword evidence="6" id="KW-1185">Reference proteome</keyword>
<evidence type="ECO:0000256" key="3">
    <source>
        <dbReference type="ARBA" id="ARBA00022679"/>
    </source>
</evidence>
<dbReference type="SUPFAM" id="SSF53448">
    <property type="entry name" value="Nucleotide-diphospho-sugar transferases"/>
    <property type="match status" value="1"/>
</dbReference>
<comment type="similarity">
    <text evidence="1">Belongs to the glycosyltransferase 2 family.</text>
</comment>
<gene>
    <name evidence="5" type="ORF">MPEAHAMD_1140</name>
</gene>
<dbReference type="Gene3D" id="3.90.550.10">
    <property type="entry name" value="Spore Coat Polysaccharide Biosynthesis Protein SpsA, Chain A"/>
    <property type="match status" value="1"/>
</dbReference>
<protein>
    <recommendedName>
        <fullName evidence="7">Rhamnosyltransferase</fullName>
    </recommendedName>
</protein>
<dbReference type="RefSeq" id="WP_309296442.1">
    <property type="nucleotide sequence ID" value="NZ_BPQJ01000004.1"/>
</dbReference>
<organism evidence="5 6">
    <name type="scientific">Methylobacterium frigidaeris</name>
    <dbReference type="NCBI Taxonomy" id="2038277"/>
    <lineage>
        <taxon>Bacteria</taxon>
        <taxon>Pseudomonadati</taxon>
        <taxon>Pseudomonadota</taxon>
        <taxon>Alphaproteobacteria</taxon>
        <taxon>Hyphomicrobiales</taxon>
        <taxon>Methylobacteriaceae</taxon>
        <taxon>Methylobacterium</taxon>
    </lineage>
</organism>
<accession>A0AA37M3D3</accession>
<evidence type="ECO:0000256" key="2">
    <source>
        <dbReference type="ARBA" id="ARBA00022676"/>
    </source>
</evidence>
<evidence type="ECO:0000313" key="6">
    <source>
        <dbReference type="Proteomes" id="UP001055286"/>
    </source>
</evidence>
<keyword evidence="2" id="KW-0328">Glycosyltransferase</keyword>
<reference evidence="5" key="2">
    <citation type="submission" date="2021-08" db="EMBL/GenBank/DDBJ databases">
        <authorList>
            <person name="Tani A."/>
            <person name="Ola A."/>
            <person name="Ogura Y."/>
            <person name="Katsura K."/>
            <person name="Hayashi T."/>
        </authorList>
    </citation>
    <scope>NUCLEOTIDE SEQUENCE</scope>
    <source>
        <strain evidence="5">JCM 32048</strain>
    </source>
</reference>
<name>A0AA37M3D3_9HYPH</name>
<dbReference type="PANTHER" id="PTHR43179:SF12">
    <property type="entry name" value="GALACTOFURANOSYLTRANSFERASE GLFT2"/>
    <property type="match status" value="1"/>
</dbReference>
<evidence type="ECO:0008006" key="7">
    <source>
        <dbReference type="Google" id="ProtNLM"/>
    </source>
</evidence>